<dbReference type="AlphaFoldDB" id="A0A8T1R6P0"/>
<organism evidence="2 3">
    <name type="scientific">Carya illinoinensis</name>
    <name type="common">Pecan</name>
    <dbReference type="NCBI Taxonomy" id="32201"/>
    <lineage>
        <taxon>Eukaryota</taxon>
        <taxon>Viridiplantae</taxon>
        <taxon>Streptophyta</taxon>
        <taxon>Embryophyta</taxon>
        <taxon>Tracheophyta</taxon>
        <taxon>Spermatophyta</taxon>
        <taxon>Magnoliopsida</taxon>
        <taxon>eudicotyledons</taxon>
        <taxon>Gunneridae</taxon>
        <taxon>Pentapetalae</taxon>
        <taxon>rosids</taxon>
        <taxon>fabids</taxon>
        <taxon>Fagales</taxon>
        <taxon>Juglandaceae</taxon>
        <taxon>Carya</taxon>
    </lineage>
</organism>
<comment type="caution">
    <text evidence="2">The sequence shown here is derived from an EMBL/GenBank/DDBJ whole genome shotgun (WGS) entry which is preliminary data.</text>
</comment>
<evidence type="ECO:0000256" key="1">
    <source>
        <dbReference type="SAM" id="MobiDB-lite"/>
    </source>
</evidence>
<name>A0A8T1R6P0_CARIL</name>
<feature type="region of interest" description="Disordered" evidence="1">
    <location>
        <begin position="38"/>
        <end position="57"/>
    </location>
</feature>
<gene>
    <name evidence="2" type="ORF">CIPAW_03G215400</name>
</gene>
<keyword evidence="3" id="KW-1185">Reference proteome</keyword>
<accession>A0A8T1R6P0</accession>
<reference evidence="2" key="1">
    <citation type="submission" date="2020-12" db="EMBL/GenBank/DDBJ databases">
        <title>WGS assembly of Carya illinoinensis cv. Pawnee.</title>
        <authorList>
            <person name="Platts A."/>
            <person name="Shu S."/>
            <person name="Wright S."/>
            <person name="Barry K."/>
            <person name="Edger P."/>
            <person name="Pires J.C."/>
            <person name="Schmutz J."/>
        </authorList>
    </citation>
    <scope>NUCLEOTIDE SEQUENCE</scope>
    <source>
        <tissue evidence="2">Leaf</tissue>
    </source>
</reference>
<evidence type="ECO:0000313" key="3">
    <source>
        <dbReference type="Proteomes" id="UP000811609"/>
    </source>
</evidence>
<sequence length="57" mass="6327">MNPGVTSKIRIGKSLFGFMALLEREIARIETACRESNRRSTSLCRESNAREGSILLG</sequence>
<protein>
    <submittedName>
        <fullName evidence="2">Uncharacterized protein</fullName>
    </submittedName>
</protein>
<evidence type="ECO:0000313" key="2">
    <source>
        <dbReference type="EMBL" id="KAG6662033.1"/>
    </source>
</evidence>
<dbReference type="EMBL" id="CM031811">
    <property type="protein sequence ID" value="KAG6662033.1"/>
    <property type="molecule type" value="Genomic_DNA"/>
</dbReference>
<proteinExistence type="predicted"/>
<dbReference type="Proteomes" id="UP000811609">
    <property type="component" value="Chromosome 3"/>
</dbReference>